<reference evidence="3 4" key="1">
    <citation type="submission" date="2014-04" db="EMBL/GenBank/DDBJ databases">
        <title>Draft genome sequence of Photobacterium halotolerans S2753: a solonamide, ngercheumicin and holomycin producer.</title>
        <authorList>
            <person name="Machado H.R."/>
            <person name="Gram L."/>
        </authorList>
    </citation>
    <scope>NUCLEOTIDE SEQUENCE [LARGE SCALE GENOMIC DNA]</scope>
    <source>
        <strain evidence="3 4">S2753</strain>
    </source>
</reference>
<dbReference type="RefSeq" id="WP_036747966.1">
    <property type="nucleotide sequence ID" value="NZ_JAGSGC010000011.1"/>
</dbReference>
<keyword evidence="1" id="KW-0812">Transmembrane</keyword>
<dbReference type="PROSITE" id="PS51782">
    <property type="entry name" value="LYSM"/>
    <property type="match status" value="1"/>
</dbReference>
<keyword evidence="1" id="KW-1133">Transmembrane helix</keyword>
<dbReference type="Pfam" id="PF20249">
    <property type="entry name" value="VasX_N"/>
    <property type="match status" value="1"/>
</dbReference>
<dbReference type="SUPFAM" id="SSF54106">
    <property type="entry name" value="LysM domain"/>
    <property type="match status" value="1"/>
</dbReference>
<evidence type="ECO:0000313" key="4">
    <source>
        <dbReference type="Proteomes" id="UP000027192"/>
    </source>
</evidence>
<organism evidence="3 4">
    <name type="scientific">Photobacterium galatheae</name>
    <dbReference type="NCBI Taxonomy" id="1654360"/>
    <lineage>
        <taxon>Bacteria</taxon>
        <taxon>Pseudomonadati</taxon>
        <taxon>Pseudomonadota</taxon>
        <taxon>Gammaproteobacteria</taxon>
        <taxon>Vibrionales</taxon>
        <taxon>Vibrionaceae</taxon>
        <taxon>Photobacterium</taxon>
    </lineage>
</organism>
<name>A0A066RSF6_9GAMM</name>
<protein>
    <recommendedName>
        <fullName evidence="2">LysM domain-containing protein</fullName>
    </recommendedName>
</protein>
<dbReference type="CDD" id="cd20708">
    <property type="entry name" value="MIX_IV"/>
    <property type="match status" value="1"/>
</dbReference>
<comment type="caution">
    <text evidence="3">The sequence shown here is derived from an EMBL/GenBank/DDBJ whole genome shotgun (WGS) entry which is preliminary data.</text>
</comment>
<evidence type="ECO:0000313" key="3">
    <source>
        <dbReference type="EMBL" id="KDM93259.1"/>
    </source>
</evidence>
<dbReference type="STRING" id="1654360.EA58_01205"/>
<dbReference type="OrthoDB" id="6339631at2"/>
<keyword evidence="1" id="KW-0472">Membrane</keyword>
<dbReference type="InterPro" id="IPR046864">
    <property type="entry name" value="VasX_N"/>
</dbReference>
<accession>A0A066RSF6</accession>
<dbReference type="Proteomes" id="UP000027192">
    <property type="component" value="Unassembled WGS sequence"/>
</dbReference>
<proteinExistence type="predicted"/>
<keyword evidence="4" id="KW-1185">Reference proteome</keyword>
<feature type="transmembrane region" description="Helical" evidence="1">
    <location>
        <begin position="1137"/>
        <end position="1162"/>
    </location>
</feature>
<feature type="domain" description="LysM" evidence="2">
    <location>
        <begin position="257"/>
        <end position="303"/>
    </location>
</feature>
<dbReference type="InterPro" id="IPR018392">
    <property type="entry name" value="LysM"/>
</dbReference>
<dbReference type="SMART" id="SM00257">
    <property type="entry name" value="LysM"/>
    <property type="match status" value="1"/>
</dbReference>
<feature type="transmembrane region" description="Helical" evidence="1">
    <location>
        <begin position="1174"/>
        <end position="1199"/>
    </location>
</feature>
<sequence>MSFKNNHPPVRYVNAAFPPLDERLCNSKAEPVPDVEPAPGFGYTVAFACRMETFRQYVSPYLSLQLKKTEEEAAIRQWDEKPQGHHTYVACDVRAAEEKSLAVRWYSNPSSMLVIDAVEPHDACSAVVKEAFVPVRPAIRMGEQLGLPTEGYLYHFLEGRLVSEFRCMGDTYPRFQVTQSRPEAMYPEPAVDRPLEYILALWQRNGQVIQDQYLLYSREALSDEAIQSMDTAFLQAHGVRLDMHQMIPLTENSGQRQKHTVAEGETLSEIAEQHQITLETLLALNPYWRGRETKLTIGSSLYLEPVGIYNHGQDVSYPVSAALLGEGVFAIEPSKTRADFPVVQVAESDGGRFTALSPVRYALDACNAQGQGLHPIPDTETFSGGIFQADDTPYTLRQLRDGWLYALSPVPDSETWTLEEYKIEQGEFRRVIGQTAEARQKAEPGRPKTHILCVSDRPYYLAYAVKRWTDRICDYYLGNAEARDCWLRQVNLNTSGAATHRTDVAQVECYVADVNAQAQERFAGTCAPLSGDVDRPNDFIHIPPKKTLASYTYQAPSAYAQQIVALDDPLADLSDLYLALLEPVLTTTPDEPTHRKVVLAEAIRSMVRVPIPKDKMPEILPEQWVEFESALDVCLEYEYQKVHLPQLGSDNMMPQRLKDLEAYRQASLKAQATLEGMGFFGVEDYVQDYTDRRKAHSQVNWDDLDAFYKDYLASQSHAYAAIPGAFDRLLSALPKLGTEPMHLGLDILYSDHMGYLMELFGELLPALNSSAHDETMQRKLADALIQEKPDNLMALASSFFSAEFYAKTDELVKESDVIDLQRESVPVTGVVAGLNSVLGYGLKSESGLYHLTLAMAVPLDGLIESAIGALNKVTGQGFQRGCLTYQGIAMRKAGFRAGFNVAAMAWSLEQVSQGKIGMNPAFEGTSRAYRQRFTGAVLEWQSLENQLKRMPADSSNRASLELKQQKMEARVGQMVTEAPGVFESFNGQDLRSYHGFVDRASQGFSRIGRLDFVVAFLNAINVVAQQIAVAEILASTPNVDASTQLHVVGFSTAWLMHATSEIFRGLAFERVKQHSVLLNQRLNQIVSSGKGIDVKAIAQNYVKRSVMTGMLGVIAAGWEAYRTFLDAGKADFNLEKGLLYTKSLILGVQGFTWGILAIRGLISSANRLAIGAVLQGWMVAAWLWLGIAYLVVSVLLNMLQKSPLENWLRKSIWGKEPQGDWTATAEYQALLQILNQPQIQGTVKSFKQLPGTVASPYAPLPYTFQQQLKITFPQQRPGQCVSVGVTVSGLREREVYEGYHKVMKVDAFSYPLTALDIARGYWEYDEHKVPALVLDIPIWVERIDTIRVFATVNNRNPFAETAQTAQHYQYQLHPQLKTETDVMKDGKASDMIGHQLFSVKIEEL</sequence>
<evidence type="ECO:0000259" key="2">
    <source>
        <dbReference type="PROSITE" id="PS51782"/>
    </source>
</evidence>
<gene>
    <name evidence="3" type="ORF">EA58_01205</name>
</gene>
<dbReference type="CDD" id="cd20709">
    <property type="entry name" value="MIX_V"/>
    <property type="match status" value="1"/>
</dbReference>
<dbReference type="CDD" id="cd00118">
    <property type="entry name" value="LysM"/>
    <property type="match status" value="1"/>
</dbReference>
<dbReference type="EMBL" id="JMIB01000003">
    <property type="protein sequence ID" value="KDM93259.1"/>
    <property type="molecule type" value="Genomic_DNA"/>
</dbReference>
<dbReference type="InterPro" id="IPR036779">
    <property type="entry name" value="LysM_dom_sf"/>
</dbReference>
<dbReference type="Gene3D" id="3.10.350.10">
    <property type="entry name" value="LysM domain"/>
    <property type="match status" value="1"/>
</dbReference>
<evidence type="ECO:0000256" key="1">
    <source>
        <dbReference type="SAM" id="Phobius"/>
    </source>
</evidence>
<dbReference type="Pfam" id="PF01476">
    <property type="entry name" value="LysM"/>
    <property type="match status" value="1"/>
</dbReference>